<keyword evidence="3" id="KW-1185">Reference proteome</keyword>
<protein>
    <submittedName>
        <fullName evidence="2">IS200/IS605 family transposase</fullName>
    </submittedName>
</protein>
<dbReference type="SMART" id="SM01321">
    <property type="entry name" value="Y1_Tnp"/>
    <property type="match status" value="1"/>
</dbReference>
<feature type="domain" description="Transposase IS200-like" evidence="1">
    <location>
        <begin position="5"/>
        <end position="117"/>
    </location>
</feature>
<dbReference type="GO" id="GO:0004803">
    <property type="term" value="F:transposase activity"/>
    <property type="evidence" value="ECO:0007669"/>
    <property type="project" value="InterPro"/>
</dbReference>
<dbReference type="Pfam" id="PF01797">
    <property type="entry name" value="Y1_Tnp"/>
    <property type="match status" value="1"/>
</dbReference>
<dbReference type="GO" id="GO:0003677">
    <property type="term" value="F:DNA binding"/>
    <property type="evidence" value="ECO:0007669"/>
    <property type="project" value="InterPro"/>
</dbReference>
<evidence type="ECO:0000313" key="3">
    <source>
        <dbReference type="Proteomes" id="UP000505355"/>
    </source>
</evidence>
<dbReference type="InterPro" id="IPR002686">
    <property type="entry name" value="Transposase_17"/>
</dbReference>
<dbReference type="KEGG" id="mmab:HQ865_24015"/>
<organism evidence="2 3">
    <name type="scientific">Mucilaginibacter mali</name>
    <dbReference type="NCBI Taxonomy" id="2740462"/>
    <lineage>
        <taxon>Bacteria</taxon>
        <taxon>Pseudomonadati</taxon>
        <taxon>Bacteroidota</taxon>
        <taxon>Sphingobacteriia</taxon>
        <taxon>Sphingobacteriales</taxon>
        <taxon>Sphingobacteriaceae</taxon>
        <taxon>Mucilaginibacter</taxon>
    </lineage>
</organism>
<evidence type="ECO:0000313" key="2">
    <source>
        <dbReference type="EMBL" id="QKJ32695.1"/>
    </source>
</evidence>
<dbReference type="PANTHER" id="PTHR33360:SF2">
    <property type="entry name" value="TRANSPOSASE FOR INSERTION SEQUENCE ELEMENT IS200"/>
    <property type="match status" value="1"/>
</dbReference>
<reference evidence="2 3" key="1">
    <citation type="submission" date="2020-05" db="EMBL/GenBank/DDBJ databases">
        <title>Mucilaginibacter mali sp. nov.</title>
        <authorList>
            <person name="Kim H.S."/>
            <person name="Lee K.C."/>
            <person name="Suh M.K."/>
            <person name="Kim J.-S."/>
            <person name="Han K.-I."/>
            <person name="Eom M.K."/>
            <person name="Shin Y.K."/>
            <person name="Lee J.-S."/>
        </authorList>
    </citation>
    <scope>NUCLEOTIDE SEQUENCE [LARGE SCALE GENOMIC DNA]</scope>
    <source>
        <strain evidence="2 3">G2-14</strain>
    </source>
</reference>
<name>A0A7D4TXY3_9SPHI</name>
<dbReference type="RefSeq" id="WP_173417342.1">
    <property type="nucleotide sequence ID" value="NZ_CP054139.1"/>
</dbReference>
<accession>A0A7D4TXY3</accession>
<dbReference type="GO" id="GO:0006313">
    <property type="term" value="P:DNA transposition"/>
    <property type="evidence" value="ECO:0007669"/>
    <property type="project" value="InterPro"/>
</dbReference>
<dbReference type="PANTHER" id="PTHR33360">
    <property type="entry name" value="TRANSPOSASE FOR INSERTION SEQUENCE ELEMENT IS200"/>
    <property type="match status" value="1"/>
</dbReference>
<dbReference type="AlphaFoldDB" id="A0A7D4TXY3"/>
<dbReference type="Proteomes" id="UP000505355">
    <property type="component" value="Chromosome"/>
</dbReference>
<proteinExistence type="predicted"/>
<dbReference type="NCBIfam" id="NF033573">
    <property type="entry name" value="transpos_IS200"/>
    <property type="match status" value="1"/>
</dbReference>
<dbReference type="SUPFAM" id="SSF143422">
    <property type="entry name" value="Transposase IS200-like"/>
    <property type="match status" value="1"/>
</dbReference>
<dbReference type="Gene3D" id="3.30.70.1290">
    <property type="entry name" value="Transposase IS200-like"/>
    <property type="match status" value="1"/>
</dbReference>
<dbReference type="InterPro" id="IPR036515">
    <property type="entry name" value="Transposase_17_sf"/>
</dbReference>
<evidence type="ECO:0000259" key="1">
    <source>
        <dbReference type="SMART" id="SM01321"/>
    </source>
</evidence>
<gene>
    <name evidence="2" type="primary">tnpA</name>
    <name evidence="2" type="ORF">HQ865_24015</name>
</gene>
<sequence>MPQSYSALWVHLIWSTKNRQPILTPDLRKELFNVTNSISKEYEIYLDCINGIEDHVHLLVRLRTDQTVADVVKTIKGNTWEHFKEIPDQYITWQDGFAAFSVSPANLKAVRNYIYRQQIHHKNKSFTDELKEIKAGIRLQDKS</sequence>
<dbReference type="EMBL" id="CP054139">
    <property type="protein sequence ID" value="QKJ32695.1"/>
    <property type="molecule type" value="Genomic_DNA"/>
</dbReference>